<comment type="caution">
    <text evidence="1">The sequence shown here is derived from an EMBL/GenBank/DDBJ whole genome shotgun (WGS) entry which is preliminary data.</text>
</comment>
<protein>
    <submittedName>
        <fullName evidence="1">Uncharacterized protein</fullName>
    </submittedName>
</protein>
<reference evidence="1 2" key="1">
    <citation type="submission" date="2018-06" db="EMBL/GenBank/DDBJ databases">
        <title>Complete Genomes of Monosporascus.</title>
        <authorList>
            <person name="Robinson A.J."/>
            <person name="Natvig D.O."/>
        </authorList>
    </citation>
    <scope>NUCLEOTIDE SEQUENCE [LARGE SCALE GENOMIC DNA]</scope>
    <source>
        <strain evidence="1 2">CBS 609.92</strain>
    </source>
</reference>
<accession>A0ABY0GY72</accession>
<organism evidence="1 2">
    <name type="scientific">Monosporascus cannonballus</name>
    <dbReference type="NCBI Taxonomy" id="155416"/>
    <lineage>
        <taxon>Eukaryota</taxon>
        <taxon>Fungi</taxon>
        <taxon>Dikarya</taxon>
        <taxon>Ascomycota</taxon>
        <taxon>Pezizomycotina</taxon>
        <taxon>Sordariomycetes</taxon>
        <taxon>Xylariomycetidae</taxon>
        <taxon>Xylariales</taxon>
        <taxon>Xylariales incertae sedis</taxon>
        <taxon>Monosporascus</taxon>
    </lineage>
</organism>
<dbReference type="EMBL" id="QJNS01000451">
    <property type="protein sequence ID" value="RYO77559.1"/>
    <property type="molecule type" value="Genomic_DNA"/>
</dbReference>
<gene>
    <name evidence="1" type="ORF">DL762_009181</name>
</gene>
<keyword evidence="2" id="KW-1185">Reference proteome</keyword>
<dbReference type="Proteomes" id="UP000294003">
    <property type="component" value="Unassembled WGS sequence"/>
</dbReference>
<sequence>MGSLPGHDFRSPDIESGTPTRILLGIWRGRSCITPIDHRDVVGGRTAIVAVIHIHEVDLKRGPLRGNEVVVPGKATSLAVLHFPPGCPERLETLVGTKYGQGLPIPNHRLGPPGSEWLWCSVNLTPLGRPYLRGVVVARRYLCTSAGCKEAFFCPDETGLAEYLFQLDCDEEVLRKLEEALVVIAFASYMSCPGIPYAVEDVLQSLGLGAELDDLAHIIDHHGADVAGSAEYRDHVRRMLAAMPRGPVERTVLRGRLLHAWDKQNRVLLAAAEQQATRPDSPDDAAAVSDVLHIPHSGHSAPFEIRGVACVRYQFGDPAIRKVVSDAIRFGAQLYCDYIVDSVVEVDACPLCS</sequence>
<evidence type="ECO:0000313" key="2">
    <source>
        <dbReference type="Proteomes" id="UP000294003"/>
    </source>
</evidence>
<name>A0ABY0GY72_9PEZI</name>
<proteinExistence type="predicted"/>
<evidence type="ECO:0000313" key="1">
    <source>
        <dbReference type="EMBL" id="RYO77559.1"/>
    </source>
</evidence>